<feature type="transmembrane region" description="Helical" evidence="1">
    <location>
        <begin position="151"/>
        <end position="170"/>
    </location>
</feature>
<organism evidence="2 3">
    <name type="scientific">Malacoplasma penetrans (strain HF-2)</name>
    <name type="common">Mycoplasma penetrans</name>
    <dbReference type="NCBI Taxonomy" id="272633"/>
    <lineage>
        <taxon>Bacteria</taxon>
        <taxon>Bacillati</taxon>
        <taxon>Mycoplasmatota</taxon>
        <taxon>Mycoplasmoidales</taxon>
        <taxon>Mycoplasmoidaceae</taxon>
        <taxon>Malacoplasma</taxon>
    </lineage>
</organism>
<dbReference type="eggNOG" id="ENOG5030NNZ">
    <property type="taxonomic scope" value="Bacteria"/>
</dbReference>
<dbReference type="AlphaFoldDB" id="Q8EVL2"/>
<dbReference type="RefSeq" id="WP_011077374.1">
    <property type="nucleotide sequence ID" value="NC_004432.1"/>
</dbReference>
<keyword evidence="1" id="KW-1133">Transmembrane helix</keyword>
<name>Q8EVL2_MALP2</name>
<sequence length="174" mass="20277">MNDNKKGLKTGLTKYNSSISKISDKKINKDDNEISKGKYPNGITPFISLLLIFGIIVLIGYLVNTRKLLQWYDIFAIASATTFGLNVLWLSIRQRFNLSLRYSMKKMIRSFKLDRLKFTEPYSDLDYSIHKVTNIEEYKEYLKERSKRSSTLFYISFGIHTITFIVFIVLSCVL</sequence>
<dbReference type="Proteomes" id="UP000002522">
    <property type="component" value="Chromosome"/>
</dbReference>
<protein>
    <recommendedName>
        <fullName evidence="4">DUF3899 domain-containing protein</fullName>
    </recommendedName>
</protein>
<dbReference type="InParanoid" id="Q8EVL2"/>
<feature type="transmembrane region" description="Helical" evidence="1">
    <location>
        <begin position="69"/>
        <end position="92"/>
    </location>
</feature>
<proteinExistence type="predicted"/>
<dbReference type="HOGENOM" id="CLU_1538407_0_0_14"/>
<evidence type="ECO:0000313" key="3">
    <source>
        <dbReference type="Proteomes" id="UP000002522"/>
    </source>
</evidence>
<evidence type="ECO:0000256" key="1">
    <source>
        <dbReference type="SAM" id="Phobius"/>
    </source>
</evidence>
<dbReference type="EMBL" id="BA000026">
    <property type="protein sequence ID" value="BAC44341.1"/>
    <property type="molecule type" value="Genomic_DNA"/>
</dbReference>
<feature type="transmembrane region" description="Helical" evidence="1">
    <location>
        <begin position="43"/>
        <end position="63"/>
    </location>
</feature>
<gene>
    <name evidence="2" type="ordered locus">MYPE5510</name>
</gene>
<keyword evidence="1" id="KW-0812">Transmembrane</keyword>
<evidence type="ECO:0008006" key="4">
    <source>
        <dbReference type="Google" id="ProtNLM"/>
    </source>
</evidence>
<dbReference type="STRING" id="272633.gene:10731668"/>
<dbReference type="KEGG" id="mpe:MYPE5510"/>
<keyword evidence="1" id="KW-0472">Membrane</keyword>
<reference evidence="2 3" key="1">
    <citation type="journal article" date="2002" name="Nucleic Acids Res.">
        <title>The complete genomic sequence of Mycoplasma penetrans, an intracellular bacterial pathogen in humans.</title>
        <authorList>
            <person name="Sasaki Y."/>
            <person name="Ishikawa J."/>
            <person name="Yamashita A."/>
            <person name="Oshima K."/>
            <person name="Kenri T."/>
            <person name="Furuya K."/>
            <person name="Yoshino C."/>
            <person name="Horino A."/>
            <person name="Shiba T."/>
            <person name="Sasaki T."/>
            <person name="Hattori M."/>
        </authorList>
    </citation>
    <scope>NUCLEOTIDE SEQUENCE [LARGE SCALE GENOMIC DNA]</scope>
    <source>
        <strain evidence="2 3">HF-2</strain>
    </source>
</reference>
<evidence type="ECO:0000313" key="2">
    <source>
        <dbReference type="EMBL" id="BAC44341.1"/>
    </source>
</evidence>
<accession>Q8EVL2</accession>
<keyword evidence="3" id="KW-1185">Reference proteome</keyword>